<dbReference type="Proteomes" id="UP000325780">
    <property type="component" value="Unassembled WGS sequence"/>
</dbReference>
<name>A0A5N6TCX9_ASPAV</name>
<dbReference type="GO" id="GO:0008270">
    <property type="term" value="F:zinc ion binding"/>
    <property type="evidence" value="ECO:0007669"/>
    <property type="project" value="UniProtKB-KW"/>
</dbReference>
<dbReference type="InterPro" id="IPR036236">
    <property type="entry name" value="Znf_C2H2_sf"/>
</dbReference>
<keyword evidence="1" id="KW-0479">Metal-binding</keyword>
<feature type="domain" description="C2H2-type" evidence="2">
    <location>
        <begin position="151"/>
        <end position="173"/>
    </location>
</feature>
<dbReference type="OrthoDB" id="2687452at2759"/>
<gene>
    <name evidence="3" type="ORF">BDV25DRAFT_112241</name>
</gene>
<evidence type="ECO:0000313" key="4">
    <source>
        <dbReference type="Proteomes" id="UP000325780"/>
    </source>
</evidence>
<dbReference type="EMBL" id="ML742749">
    <property type="protein sequence ID" value="KAE8144152.1"/>
    <property type="molecule type" value="Genomic_DNA"/>
</dbReference>
<keyword evidence="1" id="KW-0863">Zinc-finger</keyword>
<protein>
    <recommendedName>
        <fullName evidence="2">C2H2-type domain-containing protein</fullName>
    </recommendedName>
</protein>
<dbReference type="SMART" id="SM00355">
    <property type="entry name" value="ZnF_C2H2"/>
    <property type="match status" value="2"/>
</dbReference>
<accession>A0A5N6TCX9</accession>
<dbReference type="AlphaFoldDB" id="A0A5N6TCX9"/>
<dbReference type="InterPro" id="IPR013087">
    <property type="entry name" value="Znf_C2H2_type"/>
</dbReference>
<dbReference type="SUPFAM" id="SSF57667">
    <property type="entry name" value="beta-beta-alpha zinc fingers"/>
    <property type="match status" value="1"/>
</dbReference>
<keyword evidence="1" id="KW-0862">Zinc</keyword>
<evidence type="ECO:0000256" key="1">
    <source>
        <dbReference type="PROSITE-ProRule" id="PRU00042"/>
    </source>
</evidence>
<sequence>MSQPRAIMYHYSMAANIHACPPMEPSYSTSSDDSSQSSMGFLEPYHMASNDLELYSQASNTSAYSSSYPSSSYSSFSSSSFDSASMDSPMEYAPPMICAPEMNPQYAPQYFSSPVQTSWPTAQMTPVEEYTFPPLETHYTPCESAKPVKPYACHCGRAFTRPADLKRHQSSVHNPVFQDCPVSGCIRKDSNGFPRRDHLIEHLRSYHHLDVPKRRAAAKRVAKAS</sequence>
<keyword evidence="4" id="KW-1185">Reference proteome</keyword>
<organism evidence="3 4">
    <name type="scientific">Aspergillus avenaceus</name>
    <dbReference type="NCBI Taxonomy" id="36643"/>
    <lineage>
        <taxon>Eukaryota</taxon>
        <taxon>Fungi</taxon>
        <taxon>Dikarya</taxon>
        <taxon>Ascomycota</taxon>
        <taxon>Pezizomycotina</taxon>
        <taxon>Eurotiomycetes</taxon>
        <taxon>Eurotiomycetidae</taxon>
        <taxon>Eurotiales</taxon>
        <taxon>Aspergillaceae</taxon>
        <taxon>Aspergillus</taxon>
        <taxon>Aspergillus subgen. Circumdati</taxon>
    </lineage>
</organism>
<proteinExistence type="predicted"/>
<dbReference type="PROSITE" id="PS50157">
    <property type="entry name" value="ZINC_FINGER_C2H2_2"/>
    <property type="match status" value="1"/>
</dbReference>
<reference evidence="3 4" key="1">
    <citation type="submission" date="2019-04" db="EMBL/GenBank/DDBJ databases">
        <title>Friends and foes A comparative genomics study of 23 Aspergillus species from section Flavi.</title>
        <authorList>
            <consortium name="DOE Joint Genome Institute"/>
            <person name="Kjaerbolling I."/>
            <person name="Vesth T."/>
            <person name="Frisvad J.C."/>
            <person name="Nybo J.L."/>
            <person name="Theobald S."/>
            <person name="Kildgaard S."/>
            <person name="Isbrandt T."/>
            <person name="Kuo A."/>
            <person name="Sato A."/>
            <person name="Lyhne E.K."/>
            <person name="Kogle M.E."/>
            <person name="Wiebenga A."/>
            <person name="Kun R.S."/>
            <person name="Lubbers R.J."/>
            <person name="Makela M.R."/>
            <person name="Barry K."/>
            <person name="Chovatia M."/>
            <person name="Clum A."/>
            <person name="Daum C."/>
            <person name="Haridas S."/>
            <person name="He G."/>
            <person name="LaButti K."/>
            <person name="Lipzen A."/>
            <person name="Mondo S."/>
            <person name="Riley R."/>
            <person name="Salamov A."/>
            <person name="Simmons B.A."/>
            <person name="Magnuson J.K."/>
            <person name="Henrissat B."/>
            <person name="Mortensen U.H."/>
            <person name="Larsen T.O."/>
            <person name="Devries R.P."/>
            <person name="Grigoriev I.V."/>
            <person name="Machida M."/>
            <person name="Baker S.E."/>
            <person name="Andersen M.R."/>
        </authorList>
    </citation>
    <scope>NUCLEOTIDE SEQUENCE [LARGE SCALE GENOMIC DNA]</scope>
    <source>
        <strain evidence="3 4">IBT 18842</strain>
    </source>
</reference>
<evidence type="ECO:0000313" key="3">
    <source>
        <dbReference type="EMBL" id="KAE8144152.1"/>
    </source>
</evidence>
<evidence type="ECO:0000259" key="2">
    <source>
        <dbReference type="PROSITE" id="PS50157"/>
    </source>
</evidence>
<dbReference type="Gene3D" id="3.30.160.60">
    <property type="entry name" value="Classic Zinc Finger"/>
    <property type="match status" value="1"/>
</dbReference>